<accession>A0A8G0PFW5</accession>
<name>A0A8G0PFW5_9HYPO</name>
<organism evidence="2 3">
    <name type="scientific">Trichoderma simmonsii</name>
    <dbReference type="NCBI Taxonomy" id="1491479"/>
    <lineage>
        <taxon>Eukaryota</taxon>
        <taxon>Fungi</taxon>
        <taxon>Dikarya</taxon>
        <taxon>Ascomycota</taxon>
        <taxon>Pezizomycotina</taxon>
        <taxon>Sordariomycetes</taxon>
        <taxon>Hypocreomycetidae</taxon>
        <taxon>Hypocreales</taxon>
        <taxon>Hypocreaceae</taxon>
        <taxon>Trichoderma</taxon>
    </lineage>
</organism>
<keyword evidence="3" id="KW-1185">Reference proteome</keyword>
<evidence type="ECO:0000313" key="2">
    <source>
        <dbReference type="EMBL" id="QYT01131.1"/>
    </source>
</evidence>
<feature type="region of interest" description="Disordered" evidence="1">
    <location>
        <begin position="1"/>
        <end position="111"/>
    </location>
</feature>
<evidence type="ECO:0000256" key="1">
    <source>
        <dbReference type="SAM" id="MobiDB-lite"/>
    </source>
</evidence>
<sequence>MVRKSEHSSSAHWHVVPQADLKGSWTGQMHQPPRRNMARFVDGPQSQNPETRIGSQSRDADAAGSQMLEQEPPPPASGGYPETPFHHGRQRQKRSGDADAARSQVPCSASSACKSRLREALSLINLRADRTKRGNEGSLASLDLHKALGFLVHFVPSRPRSHSF</sequence>
<dbReference type="AlphaFoldDB" id="A0A8G0PFW5"/>
<protein>
    <submittedName>
        <fullName evidence="2">Uncharacterized protein</fullName>
    </submittedName>
</protein>
<gene>
    <name evidence="2" type="ORF">H0G86_008183</name>
</gene>
<feature type="compositionally biased region" description="Polar residues" evidence="1">
    <location>
        <begin position="44"/>
        <end position="57"/>
    </location>
</feature>
<reference evidence="2 3" key="1">
    <citation type="journal article" date="2021" name="BMC Genomics">
        <title>Telomere-to-telomere genome assembly of asparaginase-producing Trichoderma simmonsii.</title>
        <authorList>
            <person name="Chung D."/>
            <person name="Kwon Y.M."/>
            <person name="Yang Y."/>
        </authorList>
    </citation>
    <scope>NUCLEOTIDE SEQUENCE [LARGE SCALE GENOMIC DNA]</scope>
    <source>
        <strain evidence="2 3">GH-Sj1</strain>
    </source>
</reference>
<dbReference type="EMBL" id="CP075867">
    <property type="protein sequence ID" value="QYT01131.1"/>
    <property type="molecule type" value="Genomic_DNA"/>
</dbReference>
<dbReference type="Proteomes" id="UP000826661">
    <property type="component" value="Chromosome IV"/>
</dbReference>
<evidence type="ECO:0000313" key="3">
    <source>
        <dbReference type="Proteomes" id="UP000826661"/>
    </source>
</evidence>
<proteinExistence type="predicted"/>